<dbReference type="Gene3D" id="3.40.190.10">
    <property type="entry name" value="Periplasmic binding protein-like II"/>
    <property type="match status" value="1"/>
</dbReference>
<dbReference type="PANTHER" id="PTHR30290">
    <property type="entry name" value="PERIPLASMIC BINDING COMPONENT OF ABC TRANSPORTER"/>
    <property type="match status" value="1"/>
</dbReference>
<feature type="region of interest" description="Disordered" evidence="5">
    <location>
        <begin position="46"/>
        <end position="66"/>
    </location>
</feature>
<proteinExistence type="inferred from homology"/>
<dbReference type="InterPro" id="IPR000914">
    <property type="entry name" value="SBP_5_dom"/>
</dbReference>
<dbReference type="Proteomes" id="UP001228690">
    <property type="component" value="Chromosome"/>
</dbReference>
<evidence type="ECO:0000259" key="6">
    <source>
        <dbReference type="Pfam" id="PF00496"/>
    </source>
</evidence>
<reference evidence="7 8" key="1">
    <citation type="submission" date="2023-04" db="EMBL/GenBank/DDBJ databases">
        <title>Spirochaete genome identified in red abalone sample constitutes a novel genus.</title>
        <authorList>
            <person name="Sharma S.P."/>
            <person name="Purcell C.M."/>
            <person name="Hyde J.R."/>
            <person name="Severin A.J."/>
        </authorList>
    </citation>
    <scope>NUCLEOTIDE SEQUENCE [LARGE SCALE GENOMIC DNA]</scope>
    <source>
        <strain evidence="7 8">SP-2023</strain>
    </source>
</reference>
<dbReference type="EMBL" id="CP123443">
    <property type="protein sequence ID" value="WGK68415.1"/>
    <property type="molecule type" value="Genomic_DNA"/>
</dbReference>
<sequence>MKISIWLRLIWLRLTWLRLAPYFLGLTCLLLSFYYAESPVGVAGLPAQTNDSRENPEPEDSPDARSVREEQILSEVHRQRAQSEINIVMDYSDRLQWNPLFSYTANEAQLHIALFEGLLAYDPVDMTPRPGLAESWRRSSDGLRYTFDLRRNARFSNGEQIDADTVARTWFFLIKSGSKAPFSSLLDLVAGVKEYRDGKISRDATGIRVVNPYELELTLEHPGPEILAILCHHSLSPLPSYMLTEQGWSAFNRGLYSSVSRPKGLNGSKGVNGSEGLEGTKEPNESDVLQQEEGEPLTGRGKLVSNGPYRLESVSEAGIRLEANSDYWNAENVASKTIFIQKYYGWQDTDIGEAINSYKIDWIASGFSDFNQLRRGSELVNVGRLFSTTFFYFADSNSPLSPWSDMKVRRALALLLPLEKLRGGLGGDSHLVPEMPGFKSGKSLEKQDKQEALRLLEAAGYPEGEGLGTLTLRFPEGPTYEHFVAMIREVWSELKCEVEVQYGNPAIVSEGRADESSGDADAEPAPFTLGVLSWIGDYPDPTTFLNLWRSGSSLNLFNHGDPDYDKLLDRARQAGSREKRLELLSRAEEYLLEHGTVIPLWHSPSFNLYDKRFLDGFHQNILDLHPLQTLRRVYRLPKGSA</sequence>
<feature type="domain" description="Solute-binding protein family 5" evidence="6">
    <location>
        <begin position="128"/>
        <end position="552"/>
    </location>
</feature>
<dbReference type="InterPro" id="IPR039424">
    <property type="entry name" value="SBP_5"/>
</dbReference>
<evidence type="ECO:0000256" key="4">
    <source>
        <dbReference type="ARBA" id="ARBA00022729"/>
    </source>
</evidence>
<comment type="subcellular location">
    <subcellularLocation>
        <location evidence="1">Cell envelope</location>
    </subcellularLocation>
</comment>
<evidence type="ECO:0000256" key="2">
    <source>
        <dbReference type="ARBA" id="ARBA00005695"/>
    </source>
</evidence>
<evidence type="ECO:0000313" key="8">
    <source>
        <dbReference type="Proteomes" id="UP001228690"/>
    </source>
</evidence>
<evidence type="ECO:0000256" key="1">
    <source>
        <dbReference type="ARBA" id="ARBA00004196"/>
    </source>
</evidence>
<protein>
    <submittedName>
        <fullName evidence="7">Peptide ABC transporter substrate-binding protein</fullName>
    </submittedName>
</protein>
<dbReference type="Gene3D" id="3.90.76.10">
    <property type="entry name" value="Dipeptide-binding Protein, Domain 1"/>
    <property type="match status" value="1"/>
</dbReference>
<dbReference type="InterPro" id="IPR030678">
    <property type="entry name" value="Peptide/Ni-bd"/>
</dbReference>
<dbReference type="PANTHER" id="PTHR30290:SF10">
    <property type="entry name" value="PERIPLASMIC OLIGOPEPTIDE-BINDING PROTEIN-RELATED"/>
    <property type="match status" value="1"/>
</dbReference>
<comment type="similarity">
    <text evidence="2">Belongs to the bacterial solute-binding protein 5 family.</text>
</comment>
<dbReference type="PIRSF" id="PIRSF002741">
    <property type="entry name" value="MppA"/>
    <property type="match status" value="1"/>
</dbReference>
<dbReference type="Pfam" id="PF00496">
    <property type="entry name" value="SBP_bac_5"/>
    <property type="match status" value="1"/>
</dbReference>
<evidence type="ECO:0000256" key="3">
    <source>
        <dbReference type="ARBA" id="ARBA00022448"/>
    </source>
</evidence>
<keyword evidence="3" id="KW-0813">Transport</keyword>
<dbReference type="CDD" id="cd08504">
    <property type="entry name" value="PBP2_OppA"/>
    <property type="match status" value="1"/>
</dbReference>
<organism evidence="7 8">
    <name type="scientific">Candidatus Haliotispira prima</name>
    <dbReference type="NCBI Taxonomy" id="3034016"/>
    <lineage>
        <taxon>Bacteria</taxon>
        <taxon>Pseudomonadati</taxon>
        <taxon>Spirochaetota</taxon>
        <taxon>Spirochaetia</taxon>
        <taxon>Spirochaetales</taxon>
        <taxon>Spirochaetaceae</taxon>
        <taxon>Candidatus Haliotispira</taxon>
    </lineage>
</organism>
<gene>
    <name evidence="7" type="ORF">P0082_07965</name>
</gene>
<dbReference type="RefSeq" id="WP_326926595.1">
    <property type="nucleotide sequence ID" value="NZ_CP123443.1"/>
</dbReference>
<dbReference type="Gene3D" id="3.10.105.10">
    <property type="entry name" value="Dipeptide-binding Protein, Domain 3"/>
    <property type="match status" value="1"/>
</dbReference>
<evidence type="ECO:0000313" key="7">
    <source>
        <dbReference type="EMBL" id="WGK68415.1"/>
    </source>
</evidence>
<evidence type="ECO:0000256" key="5">
    <source>
        <dbReference type="SAM" id="MobiDB-lite"/>
    </source>
</evidence>
<dbReference type="SUPFAM" id="SSF53850">
    <property type="entry name" value="Periplasmic binding protein-like II"/>
    <property type="match status" value="1"/>
</dbReference>
<feature type="region of interest" description="Disordered" evidence="5">
    <location>
        <begin position="266"/>
        <end position="304"/>
    </location>
</feature>
<name>A0ABY8MGG2_9SPIO</name>
<feature type="compositionally biased region" description="Basic and acidic residues" evidence="5">
    <location>
        <begin position="51"/>
        <end position="66"/>
    </location>
</feature>
<keyword evidence="8" id="KW-1185">Reference proteome</keyword>
<accession>A0ABY8MGG2</accession>
<keyword evidence="4" id="KW-0732">Signal</keyword>